<dbReference type="InterPro" id="IPR006201">
    <property type="entry name" value="Neur_channel"/>
</dbReference>
<gene>
    <name evidence="8" type="ORF">E1301_Tti017780</name>
</gene>
<evidence type="ECO:0000256" key="5">
    <source>
        <dbReference type="RuleBase" id="RU000687"/>
    </source>
</evidence>
<accession>A0A5A9N7B6</accession>
<evidence type="ECO:0000256" key="4">
    <source>
        <dbReference type="ARBA" id="ARBA00023136"/>
    </source>
</evidence>
<comment type="similarity">
    <text evidence="5">Belongs to the ligand-gated ion channel (TC 1.A.9) family.</text>
</comment>
<dbReference type="GO" id="GO:0004888">
    <property type="term" value="F:transmembrane signaling receptor activity"/>
    <property type="evidence" value="ECO:0007669"/>
    <property type="project" value="InterPro"/>
</dbReference>
<evidence type="ECO:0000256" key="2">
    <source>
        <dbReference type="ARBA" id="ARBA00022692"/>
    </source>
</evidence>
<keyword evidence="3 5" id="KW-1133">Transmembrane helix</keyword>
<dbReference type="AlphaFoldDB" id="A0A5A9N7B6"/>
<organism evidence="8 9">
    <name type="scientific">Triplophysa tibetana</name>
    <dbReference type="NCBI Taxonomy" id="1572043"/>
    <lineage>
        <taxon>Eukaryota</taxon>
        <taxon>Metazoa</taxon>
        <taxon>Chordata</taxon>
        <taxon>Craniata</taxon>
        <taxon>Vertebrata</taxon>
        <taxon>Euteleostomi</taxon>
        <taxon>Actinopterygii</taxon>
        <taxon>Neopterygii</taxon>
        <taxon>Teleostei</taxon>
        <taxon>Ostariophysi</taxon>
        <taxon>Cypriniformes</taxon>
        <taxon>Nemacheilidae</taxon>
        <taxon>Triplophysa</taxon>
    </lineage>
</organism>
<keyword evidence="2 5" id="KW-0812">Transmembrane</keyword>
<comment type="subcellular location">
    <subcellularLocation>
        <location evidence="1">Membrane</location>
        <topology evidence="1">Multi-pass membrane protein</topology>
    </subcellularLocation>
</comment>
<evidence type="ECO:0000313" key="9">
    <source>
        <dbReference type="Proteomes" id="UP000324632"/>
    </source>
</evidence>
<evidence type="ECO:0000256" key="1">
    <source>
        <dbReference type="ARBA" id="ARBA00004141"/>
    </source>
</evidence>
<evidence type="ECO:0000256" key="3">
    <source>
        <dbReference type="ARBA" id="ARBA00022989"/>
    </source>
</evidence>
<feature type="domain" description="Neurotransmitter-gated ion-channel ligand-binding" evidence="6">
    <location>
        <begin position="1"/>
        <end position="149"/>
    </location>
</feature>
<keyword evidence="9" id="KW-1185">Reference proteome</keyword>
<evidence type="ECO:0000259" key="6">
    <source>
        <dbReference type="Pfam" id="PF02931"/>
    </source>
</evidence>
<dbReference type="InterPro" id="IPR018000">
    <property type="entry name" value="Neurotransmitter_ion_chnl_CS"/>
</dbReference>
<dbReference type="InterPro" id="IPR006202">
    <property type="entry name" value="Neur_chan_lig-bd"/>
</dbReference>
<dbReference type="PRINTS" id="PR00252">
    <property type="entry name" value="NRIONCHANNEL"/>
</dbReference>
<feature type="transmembrane region" description="Helical" evidence="5">
    <location>
        <begin position="211"/>
        <end position="237"/>
    </location>
</feature>
<keyword evidence="5" id="KW-0813">Transport</keyword>
<dbReference type="Pfam" id="PF02932">
    <property type="entry name" value="Neur_chan_memb"/>
    <property type="match status" value="1"/>
</dbReference>
<dbReference type="SUPFAM" id="SSF90112">
    <property type="entry name" value="Neurotransmitter-gated ion-channel transmembrane pore"/>
    <property type="match status" value="1"/>
</dbReference>
<keyword evidence="5" id="KW-0406">Ion transport</keyword>
<sequence>MSWDPSEFCAIDRFVTQKDLFWTPDTIVLESIKTEFAAIEPPYVRIYSVGLVDMYDFLSLTTTCKMDLHSFPFDTQICSLTLRSIAHSDDELIFDQSLPSEEIILESQQIFQTQGEWELININTSTTNSYIMWISQSQRVFQITIKRRPLLYVVNLIVPVFCFLVLDVASFFIKASVSEKLGFKVTLLLSISVLLLILNDKLPSTASDIPLIGIYCIGIFTLIGTSILETIFVNALICKRENTKSENTATATGQDGGARDLNNSLDTVTSGHEEVTCILDILKLILMEFRAITQQHQPLESLCWIRVAKIIDVTFIVIYIITSVVFLYLLGKVWIVL</sequence>
<keyword evidence="8" id="KW-0675">Receptor</keyword>
<dbReference type="EMBL" id="SOYY01000021">
    <property type="protein sequence ID" value="KAA0705193.1"/>
    <property type="molecule type" value="Genomic_DNA"/>
</dbReference>
<dbReference type="Pfam" id="PF02931">
    <property type="entry name" value="Neur_chan_LBD"/>
    <property type="match status" value="1"/>
</dbReference>
<dbReference type="Proteomes" id="UP000324632">
    <property type="component" value="Chromosome 21"/>
</dbReference>
<protein>
    <submittedName>
        <fullName evidence="8">5-hydroxytryptamine receptor 3A</fullName>
    </submittedName>
</protein>
<dbReference type="SUPFAM" id="SSF63712">
    <property type="entry name" value="Nicotinic receptor ligand binding domain-like"/>
    <property type="match status" value="1"/>
</dbReference>
<comment type="caution">
    <text evidence="5">Lacks conserved residue(s) required for the propagation of feature annotation.</text>
</comment>
<dbReference type="PANTHER" id="PTHR18945">
    <property type="entry name" value="NEUROTRANSMITTER GATED ION CHANNEL"/>
    <property type="match status" value="1"/>
</dbReference>
<dbReference type="PROSITE" id="PS00236">
    <property type="entry name" value="NEUROTR_ION_CHANNEL"/>
    <property type="match status" value="1"/>
</dbReference>
<dbReference type="Gene3D" id="2.70.170.10">
    <property type="entry name" value="Neurotransmitter-gated ion-channel ligand-binding domain"/>
    <property type="match status" value="1"/>
</dbReference>
<evidence type="ECO:0000313" key="8">
    <source>
        <dbReference type="EMBL" id="KAA0705193.1"/>
    </source>
</evidence>
<feature type="domain" description="Neurotransmitter-gated ion-channel transmembrane" evidence="7">
    <location>
        <begin position="156"/>
        <end position="246"/>
    </location>
</feature>
<proteinExistence type="inferred from homology"/>
<reference evidence="8 9" key="1">
    <citation type="journal article" date="2019" name="Mol. Ecol. Resour.">
        <title>Chromosome-level genome assembly of Triplophysa tibetana, a fish adapted to the harsh high-altitude environment of the Tibetan Plateau.</title>
        <authorList>
            <person name="Yang X."/>
            <person name="Liu H."/>
            <person name="Ma Z."/>
            <person name="Zou Y."/>
            <person name="Zou M."/>
            <person name="Mao Y."/>
            <person name="Li X."/>
            <person name="Wang H."/>
            <person name="Chen T."/>
            <person name="Wang W."/>
            <person name="Yang R."/>
        </authorList>
    </citation>
    <scope>NUCLEOTIDE SEQUENCE [LARGE SCALE GENOMIC DNA]</scope>
    <source>
        <strain evidence="8">TTIB1903HZAU</strain>
        <tissue evidence="8">Muscle</tissue>
    </source>
</reference>
<name>A0A5A9N7B6_9TELE</name>
<dbReference type="GO" id="GO:0005230">
    <property type="term" value="F:extracellular ligand-gated monoatomic ion channel activity"/>
    <property type="evidence" value="ECO:0007669"/>
    <property type="project" value="InterPro"/>
</dbReference>
<comment type="caution">
    <text evidence="8">The sequence shown here is derived from an EMBL/GenBank/DDBJ whole genome shotgun (WGS) entry which is preliminary data.</text>
</comment>
<dbReference type="InterPro" id="IPR006029">
    <property type="entry name" value="Neurotrans-gated_channel_TM"/>
</dbReference>
<evidence type="ECO:0000259" key="7">
    <source>
        <dbReference type="Pfam" id="PF02932"/>
    </source>
</evidence>
<feature type="transmembrane region" description="Helical" evidence="5">
    <location>
        <begin position="310"/>
        <end position="331"/>
    </location>
</feature>
<feature type="transmembrane region" description="Helical" evidence="5">
    <location>
        <begin position="150"/>
        <end position="169"/>
    </location>
</feature>
<keyword evidence="5" id="KW-0407">Ion channel</keyword>
<dbReference type="InterPro" id="IPR036719">
    <property type="entry name" value="Neuro-gated_channel_TM_sf"/>
</dbReference>
<dbReference type="Gene3D" id="1.20.58.390">
    <property type="entry name" value="Neurotransmitter-gated ion-channel transmembrane domain"/>
    <property type="match status" value="1"/>
</dbReference>
<keyword evidence="4 5" id="KW-0472">Membrane</keyword>
<dbReference type="InterPro" id="IPR038050">
    <property type="entry name" value="Neuro_actylchol_rec"/>
</dbReference>
<dbReference type="GO" id="GO:0016020">
    <property type="term" value="C:membrane"/>
    <property type="evidence" value="ECO:0007669"/>
    <property type="project" value="UniProtKB-SubCell"/>
</dbReference>
<dbReference type="InterPro" id="IPR036734">
    <property type="entry name" value="Neur_chan_lig-bd_sf"/>
</dbReference>